<dbReference type="AlphaFoldDB" id="A0A1G2F3P1"/>
<dbReference type="STRING" id="1801726.A3H02_02965"/>
<gene>
    <name evidence="1" type="ORF">A3H02_02965</name>
</gene>
<organism evidence="1 2">
    <name type="scientific">Candidatus Niyogibacteria bacterium RIFCSPLOWO2_12_FULL_41_13</name>
    <dbReference type="NCBI Taxonomy" id="1801726"/>
    <lineage>
        <taxon>Bacteria</taxon>
        <taxon>Candidatus Niyogiibacteriota</taxon>
    </lineage>
</organism>
<dbReference type="EMBL" id="MHMS01000003">
    <property type="protein sequence ID" value="OGZ32704.1"/>
    <property type="molecule type" value="Genomic_DNA"/>
</dbReference>
<name>A0A1G2F3P1_9BACT</name>
<evidence type="ECO:0000313" key="2">
    <source>
        <dbReference type="Proteomes" id="UP000176787"/>
    </source>
</evidence>
<comment type="caution">
    <text evidence="1">The sequence shown here is derived from an EMBL/GenBank/DDBJ whole genome shotgun (WGS) entry which is preliminary data.</text>
</comment>
<proteinExistence type="predicted"/>
<sequence>MVKIIEKSSIKIGKEPVVILPLKEYEKLQKSAIPTYYLKGKEAEELDKLVEEGLRDHGLVKTRKIKSLSDLD</sequence>
<accession>A0A1G2F3P1</accession>
<dbReference type="Proteomes" id="UP000176787">
    <property type="component" value="Unassembled WGS sequence"/>
</dbReference>
<evidence type="ECO:0000313" key="1">
    <source>
        <dbReference type="EMBL" id="OGZ32704.1"/>
    </source>
</evidence>
<reference evidence="1 2" key="1">
    <citation type="journal article" date="2016" name="Nat. Commun.">
        <title>Thousands of microbial genomes shed light on interconnected biogeochemical processes in an aquifer system.</title>
        <authorList>
            <person name="Anantharaman K."/>
            <person name="Brown C.T."/>
            <person name="Hug L.A."/>
            <person name="Sharon I."/>
            <person name="Castelle C.J."/>
            <person name="Probst A.J."/>
            <person name="Thomas B.C."/>
            <person name="Singh A."/>
            <person name="Wilkins M.J."/>
            <person name="Karaoz U."/>
            <person name="Brodie E.L."/>
            <person name="Williams K.H."/>
            <person name="Hubbard S.S."/>
            <person name="Banfield J.F."/>
        </authorList>
    </citation>
    <scope>NUCLEOTIDE SEQUENCE [LARGE SCALE GENOMIC DNA]</scope>
</reference>
<protein>
    <submittedName>
        <fullName evidence="1">Uncharacterized protein</fullName>
    </submittedName>
</protein>